<accession>A0AAU7AR28</accession>
<feature type="signal peptide" evidence="3">
    <location>
        <begin position="1"/>
        <end position="39"/>
    </location>
</feature>
<feature type="transmembrane region" description="Helical" evidence="2">
    <location>
        <begin position="176"/>
        <end position="200"/>
    </location>
</feature>
<keyword evidence="2" id="KW-0472">Membrane</keyword>
<feature type="transmembrane region" description="Helical" evidence="2">
    <location>
        <begin position="89"/>
        <end position="109"/>
    </location>
</feature>
<reference evidence="4" key="1">
    <citation type="submission" date="2022-12" db="EMBL/GenBank/DDBJ databases">
        <title>Paraconexibacter alkalitolerans sp. nov. and Baekduia alba sp. nov., isolated from soil and emended description of the genera Paraconexibacter (Chun et al., 2020) and Baekduia (An et al., 2020).</title>
        <authorList>
            <person name="Vieira S."/>
            <person name="Huber K.J."/>
            <person name="Geppert A."/>
            <person name="Wolf J."/>
            <person name="Neumann-Schaal M."/>
            <person name="Muesken M."/>
            <person name="Overmann J."/>
        </authorList>
    </citation>
    <scope>NUCLEOTIDE SEQUENCE</scope>
    <source>
        <strain evidence="4">AEG42_29</strain>
    </source>
</reference>
<feature type="region of interest" description="Disordered" evidence="1">
    <location>
        <begin position="377"/>
        <end position="396"/>
    </location>
</feature>
<gene>
    <name evidence="4" type="ORF">DSM112329_00777</name>
</gene>
<organism evidence="4">
    <name type="scientific">Paraconexibacter sp. AEG42_29</name>
    <dbReference type="NCBI Taxonomy" id="2997339"/>
    <lineage>
        <taxon>Bacteria</taxon>
        <taxon>Bacillati</taxon>
        <taxon>Actinomycetota</taxon>
        <taxon>Thermoleophilia</taxon>
        <taxon>Solirubrobacterales</taxon>
        <taxon>Paraconexibacteraceae</taxon>
        <taxon>Paraconexibacter</taxon>
    </lineage>
</organism>
<protein>
    <recommendedName>
        <fullName evidence="5">HupE/UreJ family protein</fullName>
    </recommendedName>
</protein>
<evidence type="ECO:0000256" key="1">
    <source>
        <dbReference type="SAM" id="MobiDB-lite"/>
    </source>
</evidence>
<proteinExistence type="predicted"/>
<sequence>MTRKSRTGRAVPSPTTTRAQISACAALIAALAAPAAAHAHGLDGLAARETSTLGFVPLGIEHMALGWDHLLFIIGIVVIAAEPRRAVKLISTFAAGHSTTLILATLAGWQLNATLVDVFIALSLVYVGVRGIYGRPENWNPVFGAVFGFGLIHGLGLSTRLQDAGLPDDGILPKTIAFNVGIEIGQLAVIALVVAVGWVALRLVHARPPHSLQIAGTLLAAVGMMAAVVLAIPASDGSSADAEPVIVARKASACTQEPIDPPTFAGGNHPDQKFQEPGADVDGVDIVHVLTDGYVAIRYKPTLPAADIQALRELVSGDQPPHRRRPAGQTASRGPRRHRAPRAHLQHCRHRRHQRVHEHVARRREGRTDRITSIRTPLSPEGRVRPGPTQCPAPGWPRFRVAGRRASTEASSSCLSTTAWSCDAEPSPAPGWRSDLIARCASAPVGHGAARSRAACSCGPVFRAPVSRKRSARVVCGERARLWSSEL</sequence>
<dbReference type="KEGG" id="parq:DSM112329_00777"/>
<dbReference type="InterPro" id="IPR032809">
    <property type="entry name" value="Put_HupE_UreJ"/>
</dbReference>
<feature type="transmembrane region" description="Helical" evidence="2">
    <location>
        <begin position="63"/>
        <end position="82"/>
    </location>
</feature>
<feature type="transmembrane region" description="Helical" evidence="2">
    <location>
        <begin position="115"/>
        <end position="132"/>
    </location>
</feature>
<dbReference type="RefSeq" id="WP_354700498.1">
    <property type="nucleotide sequence ID" value="NZ_CP114014.1"/>
</dbReference>
<evidence type="ECO:0008006" key="5">
    <source>
        <dbReference type="Google" id="ProtNLM"/>
    </source>
</evidence>
<feature type="transmembrane region" description="Helical" evidence="2">
    <location>
        <begin position="139"/>
        <end position="156"/>
    </location>
</feature>
<evidence type="ECO:0000256" key="2">
    <source>
        <dbReference type="SAM" id="Phobius"/>
    </source>
</evidence>
<keyword evidence="2" id="KW-1133">Transmembrane helix</keyword>
<name>A0AAU7AR28_9ACTN</name>
<dbReference type="EMBL" id="CP114014">
    <property type="protein sequence ID" value="XAY03951.1"/>
    <property type="molecule type" value="Genomic_DNA"/>
</dbReference>
<keyword evidence="3" id="KW-0732">Signal</keyword>
<feature type="chain" id="PRO_5043941231" description="HupE/UreJ family protein" evidence="3">
    <location>
        <begin position="40"/>
        <end position="487"/>
    </location>
</feature>
<feature type="region of interest" description="Disordered" evidence="1">
    <location>
        <begin position="315"/>
        <end position="367"/>
    </location>
</feature>
<dbReference type="Pfam" id="PF13795">
    <property type="entry name" value="HupE_UreJ_2"/>
    <property type="match status" value="1"/>
</dbReference>
<feature type="transmembrane region" description="Helical" evidence="2">
    <location>
        <begin position="212"/>
        <end position="232"/>
    </location>
</feature>
<dbReference type="AlphaFoldDB" id="A0AAU7AR28"/>
<evidence type="ECO:0000256" key="3">
    <source>
        <dbReference type="SAM" id="SignalP"/>
    </source>
</evidence>
<evidence type="ECO:0000313" key="4">
    <source>
        <dbReference type="EMBL" id="XAY03951.1"/>
    </source>
</evidence>
<keyword evidence="2" id="KW-0812">Transmembrane</keyword>
<feature type="compositionally biased region" description="Basic residues" evidence="1">
    <location>
        <begin position="334"/>
        <end position="365"/>
    </location>
</feature>